<dbReference type="Gene3D" id="3.90.550.10">
    <property type="entry name" value="Spore Coat Polysaccharide Biosynthesis Protein SpsA, Chain A"/>
    <property type="match status" value="1"/>
</dbReference>
<dbReference type="InterPro" id="IPR025877">
    <property type="entry name" value="MobA-like_NTP_Trfase"/>
</dbReference>
<dbReference type="SUPFAM" id="SSF53448">
    <property type="entry name" value="Nucleotide-diphospho-sugar transferases"/>
    <property type="match status" value="1"/>
</dbReference>
<evidence type="ECO:0000313" key="6">
    <source>
        <dbReference type="Proteomes" id="UP000218151"/>
    </source>
</evidence>
<evidence type="ECO:0000256" key="2">
    <source>
        <dbReference type="ARBA" id="ARBA00022695"/>
    </source>
</evidence>
<keyword evidence="6" id="KW-1185">Reference proteome</keyword>
<dbReference type="RefSeq" id="WP_095998325.1">
    <property type="nucleotide sequence ID" value="NZ_NSLI01000003.1"/>
</dbReference>
<dbReference type="OrthoDB" id="9814110at2"/>
<keyword evidence="2" id="KW-0548">Nucleotidyltransferase</keyword>
<dbReference type="AlphaFoldDB" id="A0A2A2SFV5"/>
<dbReference type="Proteomes" id="UP000218151">
    <property type="component" value="Unassembled WGS sequence"/>
</dbReference>
<evidence type="ECO:0000256" key="3">
    <source>
        <dbReference type="ARBA" id="ARBA00022842"/>
    </source>
</evidence>
<reference evidence="6" key="1">
    <citation type="submission" date="2017-09" db="EMBL/GenBank/DDBJ databases">
        <authorList>
            <person name="Feng G."/>
            <person name="Zhu H."/>
        </authorList>
    </citation>
    <scope>NUCLEOTIDE SEQUENCE [LARGE SCALE GENOMIC DNA]</scope>
    <source>
        <strain evidence="6">1PNM-20</strain>
    </source>
</reference>
<evidence type="ECO:0000259" key="4">
    <source>
        <dbReference type="Pfam" id="PF12804"/>
    </source>
</evidence>
<keyword evidence="1 5" id="KW-0808">Transferase</keyword>
<proteinExistence type="predicted"/>
<gene>
    <name evidence="5" type="ORF">CKY28_10870</name>
</gene>
<dbReference type="InterPro" id="IPR050065">
    <property type="entry name" value="GlmU-like"/>
</dbReference>
<keyword evidence="3" id="KW-0460">Magnesium</keyword>
<comment type="caution">
    <text evidence="5">The sequence shown here is derived from an EMBL/GenBank/DDBJ whole genome shotgun (WGS) entry which is preliminary data.</text>
</comment>
<dbReference type="PANTHER" id="PTHR43584:SF8">
    <property type="entry name" value="N-ACETYLMURAMATE ALPHA-1-PHOSPHATE URIDYLYLTRANSFERASE"/>
    <property type="match status" value="1"/>
</dbReference>
<dbReference type="Pfam" id="PF12804">
    <property type="entry name" value="NTP_transf_3"/>
    <property type="match status" value="1"/>
</dbReference>
<sequence length="242" mass="25339">MRAIIISAGAGTRLLPLTRALPKCLVPVDGRAILDHQLDALAQAGVEAATVVGGYRVEQLASHLRRPTPLPTELVFNPFWSIASSIGSVWAARAHLGEPFVLLNGDTLFDPAILRHAVSGLKPGVSLLVEPVAAPELDDMLAKVADGRLLDVRKDLSPADATHRSLGVVLSAGGDAYRDALADVIGADGGTQAFHHAVVAKLARSGVVHAVTPPPGLRWQEIDRPQDIGAWTRGMPGTAAAL</sequence>
<evidence type="ECO:0000313" key="5">
    <source>
        <dbReference type="EMBL" id="PAX08083.1"/>
    </source>
</evidence>
<protein>
    <submittedName>
        <fullName evidence="5">Nucleotidyl transferase</fullName>
    </submittedName>
</protein>
<dbReference type="InterPro" id="IPR029044">
    <property type="entry name" value="Nucleotide-diphossugar_trans"/>
</dbReference>
<dbReference type="GO" id="GO:0016779">
    <property type="term" value="F:nucleotidyltransferase activity"/>
    <property type="evidence" value="ECO:0007669"/>
    <property type="project" value="UniProtKB-KW"/>
</dbReference>
<organism evidence="5 6">
    <name type="scientific">Sphingomonas lenta</name>
    <dbReference type="NCBI Taxonomy" id="1141887"/>
    <lineage>
        <taxon>Bacteria</taxon>
        <taxon>Pseudomonadati</taxon>
        <taxon>Pseudomonadota</taxon>
        <taxon>Alphaproteobacteria</taxon>
        <taxon>Sphingomonadales</taxon>
        <taxon>Sphingomonadaceae</taxon>
        <taxon>Sphingomonas</taxon>
    </lineage>
</organism>
<accession>A0A2A2SFV5</accession>
<evidence type="ECO:0000256" key="1">
    <source>
        <dbReference type="ARBA" id="ARBA00022679"/>
    </source>
</evidence>
<dbReference type="PANTHER" id="PTHR43584">
    <property type="entry name" value="NUCLEOTIDYL TRANSFERASE"/>
    <property type="match status" value="1"/>
</dbReference>
<dbReference type="CDD" id="cd02523">
    <property type="entry name" value="PC_cytidylyltransferase"/>
    <property type="match status" value="1"/>
</dbReference>
<feature type="domain" description="MobA-like NTP transferase" evidence="4">
    <location>
        <begin position="3"/>
        <end position="133"/>
    </location>
</feature>
<dbReference type="EMBL" id="NSLI01000003">
    <property type="protein sequence ID" value="PAX08083.1"/>
    <property type="molecule type" value="Genomic_DNA"/>
</dbReference>
<name>A0A2A2SFV5_9SPHN</name>